<dbReference type="InterPro" id="IPR033140">
    <property type="entry name" value="Lipase_GDXG_put_SER_AS"/>
</dbReference>
<organism evidence="5 6">
    <name type="scientific">Deinococcus reticulitermitis</name>
    <dbReference type="NCBI Taxonomy" id="856736"/>
    <lineage>
        <taxon>Bacteria</taxon>
        <taxon>Thermotogati</taxon>
        <taxon>Deinococcota</taxon>
        <taxon>Deinococci</taxon>
        <taxon>Deinococcales</taxon>
        <taxon>Deinococcaceae</taxon>
        <taxon>Deinococcus</taxon>
    </lineage>
</organism>
<dbReference type="STRING" id="856736.SAMN04488058_10163"/>
<dbReference type="AlphaFoldDB" id="A0A1H6RT96"/>
<dbReference type="PANTHER" id="PTHR48081">
    <property type="entry name" value="AB HYDROLASE SUPERFAMILY PROTEIN C4A8.06C"/>
    <property type="match status" value="1"/>
</dbReference>
<dbReference type="EMBL" id="FNZA01000001">
    <property type="protein sequence ID" value="SEI58959.1"/>
    <property type="molecule type" value="Genomic_DNA"/>
</dbReference>
<protein>
    <submittedName>
        <fullName evidence="5">Acetyl esterase/lipase</fullName>
    </submittedName>
</protein>
<dbReference type="InterPro" id="IPR013094">
    <property type="entry name" value="AB_hydrolase_3"/>
</dbReference>
<comment type="similarity">
    <text evidence="1">Belongs to the 'GDXG' lipolytic enzyme family.</text>
</comment>
<dbReference type="Pfam" id="PF07859">
    <property type="entry name" value="Abhydrolase_3"/>
    <property type="match status" value="1"/>
</dbReference>
<evidence type="ECO:0000259" key="4">
    <source>
        <dbReference type="Pfam" id="PF07859"/>
    </source>
</evidence>
<dbReference type="InterPro" id="IPR029058">
    <property type="entry name" value="AB_hydrolase_fold"/>
</dbReference>
<proteinExistence type="inferred from homology"/>
<name>A0A1H6RT96_9DEIO</name>
<dbReference type="SUPFAM" id="SSF53474">
    <property type="entry name" value="alpha/beta-Hydrolases"/>
    <property type="match status" value="1"/>
</dbReference>
<dbReference type="PANTHER" id="PTHR48081:SF8">
    <property type="entry name" value="ALPHA_BETA HYDROLASE FOLD-3 DOMAIN-CONTAINING PROTEIN-RELATED"/>
    <property type="match status" value="1"/>
</dbReference>
<dbReference type="PROSITE" id="PS01174">
    <property type="entry name" value="LIPASE_GDXG_SER"/>
    <property type="match status" value="1"/>
</dbReference>
<accession>A0A1H6RT96</accession>
<feature type="active site" evidence="3">
    <location>
        <position position="148"/>
    </location>
</feature>
<evidence type="ECO:0000313" key="5">
    <source>
        <dbReference type="EMBL" id="SEI58959.1"/>
    </source>
</evidence>
<reference evidence="6" key="1">
    <citation type="submission" date="2016-10" db="EMBL/GenBank/DDBJ databases">
        <authorList>
            <person name="Varghese N."/>
            <person name="Submissions S."/>
        </authorList>
    </citation>
    <scope>NUCLEOTIDE SEQUENCE [LARGE SCALE GENOMIC DNA]</scope>
    <source>
        <strain evidence="6">CGMCC 1.10218</strain>
    </source>
</reference>
<keyword evidence="2" id="KW-0378">Hydrolase</keyword>
<sequence>MSSLAMDLVKSYLRRRPKLLGDAATLSARTLGRSYPAMAPLPASLRAEAEVQERQVRGQTVFTFTPRTAPSDWHIVYTHGGAYMNALLPAHWAIVGELLRVTGASVTVPLYPLTPEHTYRTTYDLLETVYRDLLTRVPADRIILAGDSAGGGLALGQALHFRDLGLPVPGRLLLFAPWVELTAANPAVRALEPFDVMLGVDGAVQAGKWWAGEDDPRAPLLSPLNADLAGLPPLDIFQGTADVLFPDALDLARRVRAAGGEAHLHVYEGAFHVFMGVTFLPESRDVFRRIAARLGTPDRAAPRGWRTETRSALAELRAHLGAGRT</sequence>
<dbReference type="RefSeq" id="WP_092262456.1">
    <property type="nucleotide sequence ID" value="NZ_FNZA01000001.1"/>
</dbReference>
<dbReference type="Proteomes" id="UP000199223">
    <property type="component" value="Unassembled WGS sequence"/>
</dbReference>
<dbReference type="Gene3D" id="3.40.50.1820">
    <property type="entry name" value="alpha/beta hydrolase"/>
    <property type="match status" value="1"/>
</dbReference>
<evidence type="ECO:0000256" key="1">
    <source>
        <dbReference type="ARBA" id="ARBA00010515"/>
    </source>
</evidence>
<gene>
    <name evidence="5" type="ORF">SAMN04488058_10163</name>
</gene>
<dbReference type="OrthoDB" id="9815425at2"/>
<dbReference type="GO" id="GO:0016787">
    <property type="term" value="F:hydrolase activity"/>
    <property type="evidence" value="ECO:0007669"/>
    <property type="project" value="UniProtKB-KW"/>
</dbReference>
<feature type="domain" description="Alpha/beta hydrolase fold-3" evidence="4">
    <location>
        <begin position="75"/>
        <end position="275"/>
    </location>
</feature>
<evidence type="ECO:0000256" key="2">
    <source>
        <dbReference type="ARBA" id="ARBA00022801"/>
    </source>
</evidence>
<evidence type="ECO:0000256" key="3">
    <source>
        <dbReference type="PROSITE-ProRule" id="PRU10038"/>
    </source>
</evidence>
<dbReference type="InterPro" id="IPR050300">
    <property type="entry name" value="GDXG_lipolytic_enzyme"/>
</dbReference>
<keyword evidence="6" id="KW-1185">Reference proteome</keyword>
<evidence type="ECO:0000313" key="6">
    <source>
        <dbReference type="Proteomes" id="UP000199223"/>
    </source>
</evidence>